<evidence type="ECO:0000313" key="6">
    <source>
        <dbReference type="Proteomes" id="UP000672032"/>
    </source>
</evidence>
<dbReference type="FunFam" id="2.60.120.480:FF:000002">
    <property type="entry name" value="Probable ureidoglycolate hydrolase"/>
    <property type="match status" value="1"/>
</dbReference>
<dbReference type="InterPro" id="IPR007247">
    <property type="entry name" value="Ureidogly_lyase"/>
</dbReference>
<keyword evidence="3" id="KW-0456">Lyase</keyword>
<sequence>MPVTIHPKPLTQDDFAAFGTVIQNPAPESIPSPAIKSLPPNAVQANQGTAFKYLDVTHMKDFYGSAPSQRIANAVMNMFVCAPRPLLPSHDSNIRGLFPVTMLERHPFTTQTFIPLGISPSEQEDVCYLVIVAPSLTPSPIDETLPVPAHSSQTSTSYGNVEKLPGRGLPDLKRLQAFLANGSQAVTYGAGTWHAPMVVVGKKPIDFVVVQFANGIGIEDCQEAELERTDKNICVVVPKLSRDATWKL</sequence>
<evidence type="ECO:0000256" key="3">
    <source>
        <dbReference type="ARBA" id="ARBA00023239"/>
    </source>
</evidence>
<name>A0A8A3PID1_9HELO</name>
<evidence type="ECO:0000313" key="5">
    <source>
        <dbReference type="EMBL" id="QSZ34774.1"/>
    </source>
</evidence>
<dbReference type="GO" id="GO:0050385">
    <property type="term" value="F:ureidoglycolate lyase activity"/>
    <property type="evidence" value="ECO:0007669"/>
    <property type="project" value="UniProtKB-EC"/>
</dbReference>
<evidence type="ECO:0000256" key="2">
    <source>
        <dbReference type="ARBA" id="ARBA00022631"/>
    </source>
</evidence>
<accession>A0A8A3PID1</accession>
<dbReference type="CDD" id="cd20298">
    <property type="entry name" value="cupin_UAH"/>
    <property type="match status" value="1"/>
</dbReference>
<dbReference type="OrthoDB" id="10266039at2759"/>
<evidence type="ECO:0008006" key="7">
    <source>
        <dbReference type="Google" id="ProtNLM"/>
    </source>
</evidence>
<dbReference type="GO" id="GO:0006144">
    <property type="term" value="P:purine nucleobase metabolic process"/>
    <property type="evidence" value="ECO:0007669"/>
    <property type="project" value="UniProtKB-KW"/>
</dbReference>
<dbReference type="EMBL" id="CP063409">
    <property type="protein sequence ID" value="QSZ34774.1"/>
    <property type="molecule type" value="Genomic_DNA"/>
</dbReference>
<dbReference type="InterPro" id="IPR024060">
    <property type="entry name" value="Ureidoglycolate_lyase_dom_sf"/>
</dbReference>
<comment type="subunit">
    <text evidence="1">Homodimer.</text>
</comment>
<keyword evidence="2" id="KW-0659">Purine metabolism</keyword>
<dbReference type="InterPro" id="IPR047233">
    <property type="entry name" value="UAH_cupin"/>
</dbReference>
<dbReference type="GO" id="GO:0000256">
    <property type="term" value="P:allantoin catabolic process"/>
    <property type="evidence" value="ECO:0007669"/>
    <property type="project" value="InterPro"/>
</dbReference>
<dbReference type="Proteomes" id="UP000672032">
    <property type="component" value="Chromosome 5"/>
</dbReference>
<dbReference type="Gene3D" id="2.60.120.480">
    <property type="entry name" value="Ureidoglycolate hydrolase"/>
    <property type="match status" value="1"/>
</dbReference>
<keyword evidence="6" id="KW-1185">Reference proteome</keyword>
<organism evidence="5 6">
    <name type="scientific">Monilinia vaccinii-corymbosi</name>
    <dbReference type="NCBI Taxonomy" id="61207"/>
    <lineage>
        <taxon>Eukaryota</taxon>
        <taxon>Fungi</taxon>
        <taxon>Dikarya</taxon>
        <taxon>Ascomycota</taxon>
        <taxon>Pezizomycotina</taxon>
        <taxon>Leotiomycetes</taxon>
        <taxon>Helotiales</taxon>
        <taxon>Sclerotiniaceae</taxon>
        <taxon>Monilinia</taxon>
    </lineage>
</organism>
<protein>
    <recommendedName>
        <fullName evidence="7">Ureidoglycolate hydrolase</fullName>
    </recommendedName>
</protein>
<evidence type="ECO:0000256" key="1">
    <source>
        <dbReference type="ARBA" id="ARBA00011738"/>
    </source>
</evidence>
<reference evidence="5" key="1">
    <citation type="submission" date="2020-10" db="EMBL/GenBank/DDBJ databases">
        <title>Genome Sequence of Monilinia vaccinii-corymbosi Sheds Light on Mummy Berry Disease Infection of Blueberry and Mating Type.</title>
        <authorList>
            <person name="Yow A.G."/>
            <person name="Zhang Y."/>
            <person name="Bansal K."/>
            <person name="Eacker S.M."/>
            <person name="Sullivan S."/>
            <person name="Liachko I."/>
            <person name="Cubeta M.A."/>
            <person name="Rollins J.A."/>
            <person name="Ashrafi H."/>
        </authorList>
    </citation>
    <scope>NUCLEOTIDE SEQUENCE</scope>
    <source>
        <strain evidence="5">RL-1</strain>
    </source>
</reference>
<dbReference type="GO" id="GO:0004848">
    <property type="term" value="F:ureidoglycolate hydrolase activity"/>
    <property type="evidence" value="ECO:0007669"/>
    <property type="project" value="InterPro"/>
</dbReference>
<dbReference type="Pfam" id="PF04115">
    <property type="entry name" value="Ureidogly_lyase"/>
    <property type="match status" value="1"/>
</dbReference>
<proteinExistence type="predicted"/>
<comment type="catalytic activity">
    <reaction evidence="4">
        <text>(S)-ureidoglycolate = urea + glyoxylate</text>
        <dbReference type="Rhea" id="RHEA:11304"/>
        <dbReference type="ChEBI" id="CHEBI:16199"/>
        <dbReference type="ChEBI" id="CHEBI:36655"/>
        <dbReference type="ChEBI" id="CHEBI:57296"/>
        <dbReference type="EC" id="4.3.2.3"/>
    </reaction>
</comment>
<dbReference type="SUPFAM" id="SSF51182">
    <property type="entry name" value="RmlC-like cupins"/>
    <property type="match status" value="1"/>
</dbReference>
<evidence type="ECO:0000256" key="4">
    <source>
        <dbReference type="ARBA" id="ARBA00047684"/>
    </source>
</evidence>
<dbReference type="InterPro" id="IPR011051">
    <property type="entry name" value="RmlC_Cupin_sf"/>
</dbReference>
<gene>
    <name evidence="5" type="ORF">DSL72_007632</name>
</gene>
<dbReference type="PANTHER" id="PTHR21221:SF1">
    <property type="entry name" value="UREIDOGLYCOLATE LYASE"/>
    <property type="match status" value="1"/>
</dbReference>
<dbReference type="AlphaFoldDB" id="A0A8A3PID1"/>
<dbReference type="PANTHER" id="PTHR21221">
    <property type="entry name" value="UREIDOGLYCOLATE HYDROLASE"/>
    <property type="match status" value="1"/>
</dbReference>